<organism evidence="1">
    <name type="scientific">Zea mays</name>
    <name type="common">Maize</name>
    <dbReference type="NCBI Taxonomy" id="4577"/>
    <lineage>
        <taxon>Eukaryota</taxon>
        <taxon>Viridiplantae</taxon>
        <taxon>Streptophyta</taxon>
        <taxon>Embryophyta</taxon>
        <taxon>Tracheophyta</taxon>
        <taxon>Spermatophyta</taxon>
        <taxon>Magnoliopsida</taxon>
        <taxon>Liliopsida</taxon>
        <taxon>Poales</taxon>
        <taxon>Poaceae</taxon>
        <taxon>PACMAD clade</taxon>
        <taxon>Panicoideae</taxon>
        <taxon>Andropogonodae</taxon>
        <taxon>Andropogoneae</taxon>
        <taxon>Tripsacinae</taxon>
        <taxon>Zea</taxon>
    </lineage>
</organism>
<reference evidence="1" key="1">
    <citation type="journal article" date="2009" name="PLoS Genet.">
        <title>Sequencing, mapping, and analysis of 27,455 maize full-length cDNAs.</title>
        <authorList>
            <person name="Soderlund C."/>
            <person name="Descour A."/>
            <person name="Kudrna D."/>
            <person name="Bomhoff M."/>
            <person name="Boyd L."/>
            <person name="Currie J."/>
            <person name="Angelova A."/>
            <person name="Collura K."/>
            <person name="Wissotski M."/>
            <person name="Ashley E."/>
            <person name="Morrow D."/>
            <person name="Fernandes J."/>
            <person name="Walbot V."/>
            <person name="Yu Y."/>
        </authorList>
    </citation>
    <scope>NUCLEOTIDE SEQUENCE</scope>
    <source>
        <strain evidence="1">B73</strain>
    </source>
</reference>
<reference evidence="1" key="2">
    <citation type="submission" date="2012-06" db="EMBL/GenBank/DDBJ databases">
        <authorList>
            <person name="Yu Y."/>
            <person name="Currie J."/>
            <person name="Lomeli R."/>
            <person name="Angelova A."/>
            <person name="Collura K."/>
            <person name="Wissotski M."/>
            <person name="Campos D."/>
            <person name="Kudrna D."/>
            <person name="Golser W."/>
            <person name="Ashely E."/>
            <person name="Descour A."/>
            <person name="Fernandes J."/>
            <person name="Soderlund C."/>
            <person name="Walbot V."/>
        </authorList>
    </citation>
    <scope>NUCLEOTIDE SEQUENCE</scope>
    <source>
        <strain evidence="1">B73</strain>
    </source>
</reference>
<accession>B7ZZB8</accession>
<name>B7ZZB8_MAIZE</name>
<dbReference type="AlphaFoldDB" id="B7ZZB8"/>
<proteinExistence type="evidence at transcript level"/>
<dbReference type="EMBL" id="BT054660">
    <property type="protein sequence ID" value="ACL53267.1"/>
    <property type="molecule type" value="mRNA"/>
</dbReference>
<protein>
    <submittedName>
        <fullName evidence="1">Uncharacterized protein</fullName>
    </submittedName>
</protein>
<sequence length="458" mass="49672">MSVRKAKQHKDISYPDVQMPMFTLFYVPSTRLNRTCLESSRLDCCCFLNPSFRREDALPNNLWRVVDHGTGSGEVARPAAPPLPLVVAVERVRGVGDHGVGLEARSAGLYGAAVRAVGTRVVQRCQQPRVAGRRIRHAPAHVRVTGASWFVIHDVGGAVEVARRLGPAVALVVAVERIRGVREPGVGLEARRAGLDGAAVGAVAARVLQRRLQPRVPGGRVRHAPAGHQRAAPEVELVHLRPVRVEQPEVLLDVVRPVALLVLVEEGEDVDVHVGVGVVRGARVTGQHALDQVVVVRLRVGYRSRFTSSLLQLQTPPAAAWAWPRPAAAFGFAAGRPPALRNVRCWRHGFWPPRTGSGRPQLLHREVRGVELGVQEAVVHEPGHGVAHAGGVGVPQGVVEGDLVWLLGVREERVGVHGEVRPGPLQEIDHGLHHRPRDVVPEPARGRRACRWVALPSP</sequence>
<evidence type="ECO:0000313" key="1">
    <source>
        <dbReference type="EMBL" id="ACL53267.1"/>
    </source>
</evidence>